<feature type="signal peptide" evidence="1">
    <location>
        <begin position="1"/>
        <end position="24"/>
    </location>
</feature>
<evidence type="ECO:0000259" key="2">
    <source>
        <dbReference type="Pfam" id="PF07075"/>
    </source>
</evidence>
<dbReference type="Pfam" id="PF07075">
    <property type="entry name" value="NamZ_N"/>
    <property type="match status" value="1"/>
</dbReference>
<evidence type="ECO:0000313" key="5">
    <source>
        <dbReference type="Proteomes" id="UP000505306"/>
    </source>
</evidence>
<evidence type="ECO:0000313" key="4">
    <source>
        <dbReference type="EMBL" id="QIE59062.1"/>
    </source>
</evidence>
<dbReference type="EMBL" id="CP049057">
    <property type="protein sequence ID" value="QIE59062.1"/>
    <property type="molecule type" value="Genomic_DNA"/>
</dbReference>
<evidence type="ECO:0000256" key="1">
    <source>
        <dbReference type="SAM" id="SignalP"/>
    </source>
</evidence>
<keyword evidence="5" id="KW-1185">Reference proteome</keyword>
<dbReference type="Gene3D" id="3.40.50.12170">
    <property type="entry name" value="Uncharacterised protein PF07075, DUF1343"/>
    <property type="match status" value="1"/>
</dbReference>
<proteinExistence type="predicted"/>
<dbReference type="InterPro" id="IPR048502">
    <property type="entry name" value="NamZ_N"/>
</dbReference>
<dbReference type="Proteomes" id="UP000505306">
    <property type="component" value="Chromosome"/>
</dbReference>
<feature type="domain" description="Peptidoglycan beta-N-acetylmuramidase NamZ C-terminal" evidence="3">
    <location>
        <begin position="318"/>
        <end position="455"/>
    </location>
</feature>
<dbReference type="AlphaFoldDB" id="A0A6G6GKH9"/>
<feature type="chain" id="PRO_5026356615" evidence="1">
    <location>
        <begin position="25"/>
        <end position="456"/>
    </location>
</feature>
<dbReference type="Pfam" id="PF20732">
    <property type="entry name" value="NamZ_C"/>
    <property type="match status" value="1"/>
</dbReference>
<dbReference type="Gene3D" id="3.90.1150.140">
    <property type="match status" value="1"/>
</dbReference>
<dbReference type="InterPro" id="IPR008302">
    <property type="entry name" value="NamZ"/>
</dbReference>
<reference evidence="4 5" key="1">
    <citation type="submission" date="2020-02" db="EMBL/GenBank/DDBJ databases">
        <title>Complete genome sequence of Flavobacteriaceae bacterium.</title>
        <authorList>
            <person name="Kim S.-J."/>
            <person name="Kim Y.-S."/>
            <person name="Kim K.-H."/>
        </authorList>
    </citation>
    <scope>NUCLEOTIDE SEQUENCE [LARGE SCALE GENOMIC DNA]</scope>
    <source>
        <strain evidence="4 5">RR4-40</strain>
    </source>
</reference>
<feature type="domain" description="Peptidoglycan beta-N-acetylmuramidase NamZ N-terminal" evidence="2">
    <location>
        <begin position="125"/>
        <end position="312"/>
    </location>
</feature>
<dbReference type="PANTHER" id="PTHR42915:SF1">
    <property type="entry name" value="PEPTIDOGLYCAN BETA-N-ACETYLMURAMIDASE NAMZ"/>
    <property type="match status" value="1"/>
</dbReference>
<dbReference type="GO" id="GO:0033922">
    <property type="term" value="F:peptidoglycan beta-N-acetylmuramidase activity"/>
    <property type="evidence" value="ECO:0007669"/>
    <property type="project" value="InterPro"/>
</dbReference>
<dbReference type="KEGG" id="mgel:G5B37_05655"/>
<sequence length="456" mass="50962">MRLLLFKNTILILFLAFFSCGSTQNETNEGDSGSLNNLIETGKEVSEANSRYNKRQPQDATTTMEVGDVEELNESNTKIIVGANRYNEYAALLRGKTLGIVANQTSVLNIESKPTKMDGAEVVALETMHLVDFLVSQKINVQAVFAPEHGFRGTADAGETIVDGVDKTTGLPIISLYGKNKKPSASQLAGIDLMIFDIQDVGARFYTYISTLHYIMEACAELGIPLLVLDRPNPNGHYIDGPILEPEHKSFVGMHPIPVVHGMTIAEYAQMINGEKWLANGVQCDLKIVKVAGYTHDSSYSLPIKPSPNLPNDVAISLYPSLCFFEGTFVSAGRGTDMQFQVFGAPSLPQRFYEFEFTPKSNEGAKHPKFKNERCFGKDLRNYPKMDKLNLEWLIEAYVANGKKSDFFSKFFTTLAGTEKLQEQIEKGYTYREIRKTWLPGLKDFSKTRSKYLLYE</sequence>
<gene>
    <name evidence="4" type="ORF">G5B37_05655</name>
</gene>
<dbReference type="PANTHER" id="PTHR42915">
    <property type="entry name" value="HYPOTHETICAL 460 KDA PROTEIN IN FEUA-SIGW INTERGENIC REGION [PRECURSOR]"/>
    <property type="match status" value="1"/>
</dbReference>
<dbReference type="PIRSF" id="PIRSF016719">
    <property type="entry name" value="UCP016719"/>
    <property type="match status" value="1"/>
</dbReference>
<keyword evidence="1" id="KW-0732">Signal</keyword>
<accession>A0A6G6GKH9</accession>
<dbReference type="PROSITE" id="PS51257">
    <property type="entry name" value="PROKAR_LIPOPROTEIN"/>
    <property type="match status" value="1"/>
</dbReference>
<protein>
    <submittedName>
        <fullName evidence="4">DUF1343 domain-containing protein</fullName>
    </submittedName>
</protein>
<name>A0A6G6GKH9_9FLAO</name>
<organism evidence="4 5">
    <name type="scientific">Rasiella rasia</name>
    <dbReference type="NCBI Taxonomy" id="2744027"/>
    <lineage>
        <taxon>Bacteria</taxon>
        <taxon>Pseudomonadati</taxon>
        <taxon>Bacteroidota</taxon>
        <taxon>Flavobacteriia</taxon>
        <taxon>Flavobacteriales</taxon>
        <taxon>Flavobacteriaceae</taxon>
        <taxon>Rasiella</taxon>
    </lineage>
</organism>
<evidence type="ECO:0000259" key="3">
    <source>
        <dbReference type="Pfam" id="PF20732"/>
    </source>
</evidence>
<dbReference type="InterPro" id="IPR048503">
    <property type="entry name" value="NamZ_C"/>
</dbReference>
<dbReference type="RefSeq" id="WP_164679092.1">
    <property type="nucleotide sequence ID" value="NZ_CP049057.1"/>
</dbReference>